<reference evidence="2 3" key="1">
    <citation type="journal article" date="2018" name="Syst. Appl. Microbiol.">
        <title>A new symbiotic nanoarchaeote (Candidatus Nanoclepta minutus) and its host (Zestosphaera tikiterensis gen. nov., sp. nov.) from a New Zealand hot spring.</title>
        <authorList>
            <person name="St John E."/>
            <person name="Liu Y."/>
            <person name="Podar M."/>
            <person name="Stott M.B."/>
            <person name="Meneghin J."/>
            <person name="Chen Z."/>
            <person name="Lagutin K."/>
            <person name="Mitchell K."/>
            <person name="Reysenbach A.L."/>
        </authorList>
    </citation>
    <scope>NUCLEOTIDE SEQUENCE [LARGE SCALE GENOMIC DNA]</scope>
    <source>
        <strain evidence="2">NZ3</strain>
    </source>
</reference>
<evidence type="ECO:0000259" key="1">
    <source>
        <dbReference type="Pfam" id="PF08279"/>
    </source>
</evidence>
<dbReference type="InterPro" id="IPR036388">
    <property type="entry name" value="WH-like_DNA-bd_sf"/>
</dbReference>
<accession>A0A2R7Y8G0</accession>
<feature type="domain" description="Helix-turn-helix type 11" evidence="1">
    <location>
        <begin position="4"/>
        <end position="54"/>
    </location>
</feature>
<dbReference type="InterPro" id="IPR013196">
    <property type="entry name" value="HTH_11"/>
</dbReference>
<dbReference type="InterPro" id="IPR036390">
    <property type="entry name" value="WH_DNA-bd_sf"/>
</dbReference>
<dbReference type="Pfam" id="PF08279">
    <property type="entry name" value="HTH_11"/>
    <property type="match status" value="1"/>
</dbReference>
<protein>
    <recommendedName>
        <fullName evidence="1">Helix-turn-helix type 11 domain-containing protein</fullName>
    </recommendedName>
</protein>
<proteinExistence type="predicted"/>
<comment type="caution">
    <text evidence="2">The sequence shown here is derived from an EMBL/GenBank/DDBJ whole genome shotgun (WGS) entry which is preliminary data.</text>
</comment>
<dbReference type="EMBL" id="NBVN01000002">
    <property type="protein sequence ID" value="PUA33599.1"/>
    <property type="molecule type" value="Genomic_DNA"/>
</dbReference>
<dbReference type="SUPFAM" id="SSF46785">
    <property type="entry name" value="Winged helix' DNA-binding domain"/>
    <property type="match status" value="1"/>
</dbReference>
<sequence>MIELNEVIEWLKRYSGSFINARKLARKLNVSSKVAGHVLKQLRREGYVELYNKRRGRFTIYKVNKKKLSEVQSKAVNREVLM</sequence>
<dbReference type="AlphaFoldDB" id="A0A2R7Y8G0"/>
<name>A0A2R7Y8G0_9CREN</name>
<organism evidence="2 3">
    <name type="scientific">Zestosphaera tikiterensis</name>
    <dbReference type="NCBI Taxonomy" id="1973259"/>
    <lineage>
        <taxon>Archaea</taxon>
        <taxon>Thermoproteota</taxon>
        <taxon>Thermoprotei</taxon>
        <taxon>Desulfurococcales</taxon>
        <taxon>Desulfurococcaceae</taxon>
        <taxon>Zestosphaera</taxon>
    </lineage>
</organism>
<dbReference type="Gene3D" id="1.10.10.10">
    <property type="entry name" value="Winged helix-like DNA-binding domain superfamily/Winged helix DNA-binding domain"/>
    <property type="match status" value="1"/>
</dbReference>
<dbReference type="Proteomes" id="UP000244093">
    <property type="component" value="Unassembled WGS sequence"/>
</dbReference>
<gene>
    <name evidence="2" type="ORF">B7O98_04060</name>
</gene>
<evidence type="ECO:0000313" key="2">
    <source>
        <dbReference type="EMBL" id="PUA33599.1"/>
    </source>
</evidence>
<evidence type="ECO:0000313" key="3">
    <source>
        <dbReference type="Proteomes" id="UP000244093"/>
    </source>
</evidence>